<proteinExistence type="predicted"/>
<dbReference type="GO" id="GO:0051082">
    <property type="term" value="F:unfolded protein binding"/>
    <property type="evidence" value="ECO:0007669"/>
    <property type="project" value="TreeGrafter"/>
</dbReference>
<gene>
    <name evidence="3" type="ORF">QCA50_011285</name>
</gene>
<dbReference type="AlphaFoldDB" id="A0AAW0G6W0"/>
<feature type="domain" description="Glucosyltransferase 24 catalytic" evidence="2">
    <location>
        <begin position="7"/>
        <end position="48"/>
    </location>
</feature>
<dbReference type="PANTHER" id="PTHR11226">
    <property type="entry name" value="UDP-GLUCOSE GLYCOPROTEIN:GLUCOSYLTRANSFERASE"/>
    <property type="match status" value="1"/>
</dbReference>
<dbReference type="GO" id="GO:0003980">
    <property type="term" value="F:UDP-glucose:glycoprotein glucosyltransferase activity"/>
    <property type="evidence" value="ECO:0007669"/>
    <property type="project" value="InterPro"/>
</dbReference>
<keyword evidence="4" id="KW-1185">Reference proteome</keyword>
<feature type="region of interest" description="Disordered" evidence="1">
    <location>
        <begin position="74"/>
        <end position="101"/>
    </location>
</feature>
<dbReference type="InterPro" id="IPR040497">
    <property type="entry name" value="Glyco_transf_24"/>
</dbReference>
<dbReference type="PANTHER" id="PTHR11226:SF0">
    <property type="entry name" value="UDP-GLUCOSE:GLYCOPROTEIN GLUCOSYLTRANSFERASE"/>
    <property type="match status" value="1"/>
</dbReference>
<organism evidence="3 4">
    <name type="scientific">Cerrena zonata</name>
    <dbReference type="NCBI Taxonomy" id="2478898"/>
    <lineage>
        <taxon>Eukaryota</taxon>
        <taxon>Fungi</taxon>
        <taxon>Dikarya</taxon>
        <taxon>Basidiomycota</taxon>
        <taxon>Agaricomycotina</taxon>
        <taxon>Agaricomycetes</taxon>
        <taxon>Polyporales</taxon>
        <taxon>Cerrenaceae</taxon>
        <taxon>Cerrena</taxon>
    </lineage>
</organism>
<evidence type="ECO:0000313" key="3">
    <source>
        <dbReference type="EMBL" id="KAK7685422.1"/>
    </source>
</evidence>
<dbReference type="GO" id="GO:0005783">
    <property type="term" value="C:endoplasmic reticulum"/>
    <property type="evidence" value="ECO:0007669"/>
    <property type="project" value="TreeGrafter"/>
</dbReference>
<reference evidence="3 4" key="1">
    <citation type="submission" date="2022-09" db="EMBL/GenBank/DDBJ databases">
        <authorList>
            <person name="Palmer J.M."/>
        </authorList>
    </citation>
    <scope>NUCLEOTIDE SEQUENCE [LARGE SCALE GENOMIC DNA]</scope>
    <source>
        <strain evidence="3 4">DSM 7382</strain>
    </source>
</reference>
<dbReference type="GO" id="GO:0018279">
    <property type="term" value="P:protein N-linked glycosylation via asparagine"/>
    <property type="evidence" value="ECO:0007669"/>
    <property type="project" value="TreeGrafter"/>
</dbReference>
<evidence type="ECO:0000313" key="4">
    <source>
        <dbReference type="Proteomes" id="UP001385951"/>
    </source>
</evidence>
<evidence type="ECO:0000256" key="1">
    <source>
        <dbReference type="SAM" id="MobiDB-lite"/>
    </source>
</evidence>
<feature type="compositionally biased region" description="Basic and acidic residues" evidence="1">
    <location>
        <begin position="88"/>
        <end position="101"/>
    </location>
</feature>
<dbReference type="Proteomes" id="UP001385951">
    <property type="component" value="Unassembled WGS sequence"/>
</dbReference>
<comment type="caution">
    <text evidence="3">The sequence shown here is derived from an EMBL/GenBank/DDBJ whole genome shotgun (WGS) entry which is preliminary data.</text>
</comment>
<protein>
    <recommendedName>
        <fullName evidence="2">Glucosyltransferase 24 catalytic domain-containing protein</fullName>
    </recommendedName>
</protein>
<dbReference type="Pfam" id="PF18404">
    <property type="entry name" value="Glyco_transf_24"/>
    <property type="match status" value="1"/>
</dbReference>
<sequence length="101" mass="11189">MLSFVGSKDRLHRAKTIDLCQNPLTKEPKLARARQIPEWSTYDAEIAHFARSLAEKGVIQAGIVAADANVLAEGGRGKDEVQADDYTEAGHDEDQRIRDEL</sequence>
<dbReference type="EMBL" id="JASBNA010000020">
    <property type="protein sequence ID" value="KAK7685422.1"/>
    <property type="molecule type" value="Genomic_DNA"/>
</dbReference>
<accession>A0AAW0G6W0</accession>
<evidence type="ECO:0000259" key="2">
    <source>
        <dbReference type="Pfam" id="PF18404"/>
    </source>
</evidence>
<name>A0AAW0G6W0_9APHY</name>
<dbReference type="InterPro" id="IPR009448">
    <property type="entry name" value="UDP-g_GGtrans"/>
</dbReference>
<dbReference type="GO" id="GO:0036503">
    <property type="term" value="P:ERAD pathway"/>
    <property type="evidence" value="ECO:0007669"/>
    <property type="project" value="TreeGrafter"/>
</dbReference>